<proteinExistence type="inferred from homology"/>
<protein>
    <recommendedName>
        <fullName evidence="11">Acyl-coenzyme A oxidase</fullName>
    </recommendedName>
</protein>
<dbReference type="InterPro" id="IPR055060">
    <property type="entry name" value="ACOX_C_alpha1"/>
</dbReference>
<organism evidence="16 17">
    <name type="scientific">Hipposideros armiger</name>
    <name type="common">Great Himalayan leaf-nosed bat</name>
    <dbReference type="NCBI Taxonomy" id="186990"/>
    <lineage>
        <taxon>Eukaryota</taxon>
        <taxon>Metazoa</taxon>
        <taxon>Chordata</taxon>
        <taxon>Craniata</taxon>
        <taxon>Vertebrata</taxon>
        <taxon>Euteleostomi</taxon>
        <taxon>Mammalia</taxon>
        <taxon>Eutheria</taxon>
        <taxon>Laurasiatheria</taxon>
        <taxon>Chiroptera</taxon>
        <taxon>Yinpterochiroptera</taxon>
        <taxon>Rhinolophoidea</taxon>
        <taxon>Hipposideridae</taxon>
        <taxon>Hipposideros</taxon>
    </lineage>
</organism>
<dbReference type="Gene3D" id="1.20.140.10">
    <property type="entry name" value="Butyryl-CoA Dehydrogenase, subunit A, domain 3"/>
    <property type="match status" value="2"/>
</dbReference>
<sequence length="619" mass="68092">MMLHFQVFLSAIYSSGSERHLKYIPKIFNMEIFGCFALTEVSHGSNSKAIRTTAHYDPTTEEFIIHSPDFEAAKFLIGNMGKTATHAVVFAQLYTPGGQCHGLHPFVVQIRDPKTLLPVPGVMVGDVGRKLGQNGLDNGFTMFHKVRIPRQDLLNRTGDVTPEGTYVTPFKVPCLQVSQGPVPARKRSATGARLAGADCSRFGFQCHQQGRGHLGQPHLQGPGLTTCWPTAARRPPLACTTPTSPTRLVREAAPLRAAPHCGFKGERLLVSHPQIGVTGFSGDWGSLSPQQWRLLPYLAAAYALDHFAKSLFLDLMGLQQGLLKNDRSARQVRGGSLFPAALLLFQPRGFVAVNRLGDLRDNNDPNCTYEGDNNVLLQQTSNYLLGLLAPGGPGGAHFQSPLKSVAFLEAYPALLGQRFQVASLEDCLDSSVPLAAYEWLVCYLLRESYQKLNQEKRSGSDDFTARNNCQVYYCRSLALAFLELTVVRRFHEHTHQPSVPPPLRAVLQRLSALYGLWSLSQHTALLYQGGYFTGEQAGKIVESAILALCSQLKDDAVALVDVIAPPDFVMDSPIGKADGELYKNIWTTILQESKVLERASWWPEFSVNKPVIGGLRSKL</sequence>
<dbReference type="Gene3D" id="2.40.110.10">
    <property type="entry name" value="Butyryl-CoA Dehydrogenase, subunit A, domain 2"/>
    <property type="match status" value="1"/>
</dbReference>
<evidence type="ECO:0000256" key="11">
    <source>
        <dbReference type="PIRNR" id="PIRNR000168"/>
    </source>
</evidence>
<dbReference type="GeneID" id="109372914"/>
<dbReference type="SUPFAM" id="SSF56645">
    <property type="entry name" value="Acyl-CoA dehydrogenase NM domain-like"/>
    <property type="match status" value="1"/>
</dbReference>
<dbReference type="InterPro" id="IPR012258">
    <property type="entry name" value="Acyl-CoA_oxidase"/>
</dbReference>
<dbReference type="CTD" id="8310"/>
<evidence type="ECO:0000256" key="5">
    <source>
        <dbReference type="ARBA" id="ARBA00022630"/>
    </source>
</evidence>
<evidence type="ECO:0000256" key="12">
    <source>
        <dbReference type="PIRSR" id="PIRSR000168-1"/>
    </source>
</evidence>
<dbReference type="GO" id="GO:0033540">
    <property type="term" value="P:fatty acid beta-oxidation using acyl-CoA oxidase"/>
    <property type="evidence" value="ECO:0007669"/>
    <property type="project" value="TreeGrafter"/>
</dbReference>
<dbReference type="InterPro" id="IPR036250">
    <property type="entry name" value="AcylCo_DH-like_C"/>
</dbReference>
<evidence type="ECO:0000256" key="3">
    <source>
        <dbReference type="ARBA" id="ARBA00005189"/>
    </source>
</evidence>
<reference evidence="17" key="1">
    <citation type="submission" date="2025-08" db="UniProtKB">
        <authorList>
            <consortium name="RefSeq"/>
        </authorList>
    </citation>
    <scope>IDENTIFICATION</scope>
    <source>
        <tissue evidence="17">Muscle</tissue>
    </source>
</reference>
<evidence type="ECO:0000256" key="8">
    <source>
        <dbReference type="ARBA" id="ARBA00023002"/>
    </source>
</evidence>
<evidence type="ECO:0000256" key="1">
    <source>
        <dbReference type="ARBA" id="ARBA00001974"/>
    </source>
</evidence>
<dbReference type="RefSeq" id="XP_019481971.1">
    <property type="nucleotide sequence ID" value="XM_019626426.1"/>
</dbReference>
<accession>A0A8B7Q0L5</accession>
<evidence type="ECO:0000256" key="10">
    <source>
        <dbReference type="ARBA" id="ARBA00023140"/>
    </source>
</evidence>
<evidence type="ECO:0000256" key="9">
    <source>
        <dbReference type="ARBA" id="ARBA00023098"/>
    </source>
</evidence>
<dbReference type="FunFam" id="2.40.110.10:FF:000005">
    <property type="entry name" value="Acyl-coenzyme A oxidase"/>
    <property type="match status" value="1"/>
</dbReference>
<comment type="cofactor">
    <cofactor evidence="1">
        <name>FAD</name>
        <dbReference type="ChEBI" id="CHEBI:57692"/>
    </cofactor>
</comment>
<comment type="subcellular location">
    <subcellularLocation>
        <location evidence="2">Peroxisome</location>
    </subcellularLocation>
</comment>
<dbReference type="PANTHER" id="PTHR10909:SF390">
    <property type="entry name" value="PEROXISOMAL ACYL-COENZYME A OXIDASE 3"/>
    <property type="match status" value="1"/>
</dbReference>
<keyword evidence="8" id="KW-0560">Oxidoreductase</keyword>
<dbReference type="PIRSF" id="PIRSF000168">
    <property type="entry name" value="Acyl-CoA_oxidase"/>
    <property type="match status" value="1"/>
</dbReference>
<dbReference type="Pfam" id="PF22924">
    <property type="entry name" value="ACOX_C_alpha1"/>
    <property type="match status" value="1"/>
</dbReference>
<name>A0A8B7Q0L5_HIPAR</name>
<gene>
    <name evidence="17" type="primary">ACOX3</name>
</gene>
<evidence type="ECO:0000259" key="15">
    <source>
        <dbReference type="Pfam" id="PF22924"/>
    </source>
</evidence>
<dbReference type="GO" id="GO:0055088">
    <property type="term" value="P:lipid homeostasis"/>
    <property type="evidence" value="ECO:0007669"/>
    <property type="project" value="TreeGrafter"/>
</dbReference>
<dbReference type="GO" id="GO:0005504">
    <property type="term" value="F:fatty acid binding"/>
    <property type="evidence" value="ECO:0007669"/>
    <property type="project" value="TreeGrafter"/>
</dbReference>
<dbReference type="Proteomes" id="UP000694851">
    <property type="component" value="Unplaced"/>
</dbReference>
<keyword evidence="7" id="KW-0276">Fatty acid metabolism</keyword>
<comment type="pathway">
    <text evidence="3">Lipid metabolism.</text>
</comment>
<dbReference type="GO" id="GO:0005777">
    <property type="term" value="C:peroxisome"/>
    <property type="evidence" value="ECO:0007669"/>
    <property type="project" value="UniProtKB-SubCell"/>
</dbReference>
<keyword evidence="10" id="KW-0576">Peroxisome</keyword>
<dbReference type="InterPro" id="IPR046373">
    <property type="entry name" value="Acyl-CoA_Oxase/DH_mid-dom_sf"/>
</dbReference>
<feature type="domain" description="Acyl-CoA oxidase C-terminal" evidence="14">
    <location>
        <begin position="431"/>
        <end position="606"/>
    </location>
</feature>
<dbReference type="Pfam" id="PF01756">
    <property type="entry name" value="ACOX"/>
    <property type="match status" value="1"/>
</dbReference>
<dbReference type="SUPFAM" id="SSF47203">
    <property type="entry name" value="Acyl-CoA dehydrogenase C-terminal domain-like"/>
    <property type="match status" value="2"/>
</dbReference>
<feature type="domain" description="Acyl-CoA oxidase C-alpha1" evidence="15">
    <location>
        <begin position="349"/>
        <end position="385"/>
    </location>
</feature>
<keyword evidence="16" id="KW-1185">Reference proteome</keyword>
<keyword evidence="5 11" id="KW-0285">Flavoprotein</keyword>
<evidence type="ECO:0000256" key="7">
    <source>
        <dbReference type="ARBA" id="ARBA00022832"/>
    </source>
</evidence>
<dbReference type="FunFam" id="1.20.140.10:FF:000007">
    <property type="entry name" value="Acyl-coenzyme A oxidase"/>
    <property type="match status" value="1"/>
</dbReference>
<keyword evidence="9" id="KW-0443">Lipid metabolism</keyword>
<comment type="similarity">
    <text evidence="4 11">Belongs to the acyl-CoA oxidase family.</text>
</comment>
<evidence type="ECO:0000256" key="13">
    <source>
        <dbReference type="PIRSR" id="PIRSR000168-2"/>
    </source>
</evidence>
<keyword evidence="6 11" id="KW-0274">FAD</keyword>
<dbReference type="KEGG" id="hai:109372914"/>
<dbReference type="PANTHER" id="PTHR10909">
    <property type="entry name" value="ELECTRON TRANSPORT OXIDOREDUCTASE"/>
    <property type="match status" value="1"/>
</dbReference>
<dbReference type="InterPro" id="IPR009100">
    <property type="entry name" value="AcylCoA_DH/oxidase_NM_dom_sf"/>
</dbReference>
<evidence type="ECO:0000256" key="2">
    <source>
        <dbReference type="ARBA" id="ARBA00004275"/>
    </source>
</evidence>
<dbReference type="GO" id="GO:0016402">
    <property type="term" value="F:pristanoyl-CoA oxidase activity"/>
    <property type="evidence" value="ECO:0007669"/>
    <property type="project" value="TreeGrafter"/>
</dbReference>
<dbReference type="OrthoDB" id="538336at2759"/>
<evidence type="ECO:0000256" key="6">
    <source>
        <dbReference type="ARBA" id="ARBA00022827"/>
    </source>
</evidence>
<evidence type="ECO:0000256" key="4">
    <source>
        <dbReference type="ARBA" id="ARBA00006288"/>
    </source>
</evidence>
<feature type="binding site" evidence="13">
    <location>
        <position position="39"/>
    </location>
    <ligand>
        <name>FAD</name>
        <dbReference type="ChEBI" id="CHEBI:57692"/>
    </ligand>
</feature>
<evidence type="ECO:0000259" key="14">
    <source>
        <dbReference type="Pfam" id="PF01756"/>
    </source>
</evidence>
<evidence type="ECO:0000313" key="16">
    <source>
        <dbReference type="Proteomes" id="UP000694851"/>
    </source>
</evidence>
<dbReference type="InterPro" id="IPR002655">
    <property type="entry name" value="Acyl-CoA_oxidase_C"/>
</dbReference>
<feature type="active site" description="Proton acceptor" evidence="12">
    <location>
        <position position="370"/>
    </location>
</feature>
<feature type="binding site" evidence="13">
    <location>
        <position position="78"/>
    </location>
    <ligand>
        <name>FAD</name>
        <dbReference type="ChEBI" id="CHEBI:57692"/>
    </ligand>
</feature>
<dbReference type="GO" id="GO:0071949">
    <property type="term" value="F:FAD binding"/>
    <property type="evidence" value="ECO:0007669"/>
    <property type="project" value="InterPro"/>
</dbReference>
<dbReference type="AlphaFoldDB" id="A0A8B7Q0L5"/>
<evidence type="ECO:0000313" key="17">
    <source>
        <dbReference type="RefSeq" id="XP_019481971.1"/>
    </source>
</evidence>